<evidence type="ECO:0000313" key="2">
    <source>
        <dbReference type="EMBL" id="CAK0813147.1"/>
    </source>
</evidence>
<dbReference type="PANTHER" id="PTHR46362:SF1">
    <property type="entry name" value="GEM-ASSOCIATED PROTEIN 5"/>
    <property type="match status" value="1"/>
</dbReference>
<feature type="region of interest" description="Disordered" evidence="1">
    <location>
        <begin position="147"/>
        <end position="194"/>
    </location>
</feature>
<reference evidence="2" key="1">
    <citation type="submission" date="2023-10" db="EMBL/GenBank/DDBJ databases">
        <authorList>
            <person name="Chen Y."/>
            <person name="Shah S."/>
            <person name="Dougan E. K."/>
            <person name="Thang M."/>
            <person name="Chan C."/>
        </authorList>
    </citation>
    <scope>NUCLEOTIDE SEQUENCE [LARGE SCALE GENOMIC DNA]</scope>
</reference>
<dbReference type="PANTHER" id="PTHR46362">
    <property type="entry name" value="GEM-ASSOCIATED PROTEIN 5"/>
    <property type="match status" value="1"/>
</dbReference>
<dbReference type="InterPro" id="IPR052640">
    <property type="entry name" value="Gemin-5"/>
</dbReference>
<name>A0ABN9R323_9DINO</name>
<evidence type="ECO:0000313" key="3">
    <source>
        <dbReference type="Proteomes" id="UP001189429"/>
    </source>
</evidence>
<dbReference type="Gene3D" id="2.130.10.10">
    <property type="entry name" value="YVTN repeat-like/Quinoprotein amine dehydrogenase"/>
    <property type="match status" value="1"/>
</dbReference>
<dbReference type="InterPro" id="IPR015943">
    <property type="entry name" value="WD40/YVTN_repeat-like_dom_sf"/>
</dbReference>
<dbReference type="EMBL" id="CAUYUJ010005306">
    <property type="protein sequence ID" value="CAK0813147.1"/>
    <property type="molecule type" value="Genomic_DNA"/>
</dbReference>
<evidence type="ECO:0000256" key="1">
    <source>
        <dbReference type="SAM" id="MobiDB-lite"/>
    </source>
</evidence>
<protein>
    <recommendedName>
        <fullName evidence="4">Protein HIRA</fullName>
    </recommendedName>
</protein>
<feature type="compositionally biased region" description="Basic and acidic residues" evidence="1">
    <location>
        <begin position="185"/>
        <end position="194"/>
    </location>
</feature>
<gene>
    <name evidence="2" type="ORF">PCOR1329_LOCUS17164</name>
</gene>
<dbReference type="InterPro" id="IPR036322">
    <property type="entry name" value="WD40_repeat_dom_sf"/>
</dbReference>
<sequence>MDRLVALWSLDAKNGAPLMKWRLCCLGGHVTSIRTDGANVLFVGCGDSSARIMDLMHREHRQHCWVLWRGLRSPITSLAPAPSPGIWAYGQQDGGFGMVPVSATDGPGKAEPLSSRSHPSGVSQVCWVRTAAFLAHLALGTGASGSTEEAACAEPPAAAAAEGGELEAQGSEQRPAPKQKGKKKAGPESRQCTDPELRGALQGLLLVSVSTGHQVLVTSGLPGGEHAARSVGLRLQPLAEAPALPCAAQTWEFPEGTGDGLVVAATHKSHKDSLEATSLQLFLPGEGDEPGPALAARSADGLDGGVASMALRARPGAQPCCSHALCGTSKGDLTVVLLQWPAQSEAAEAGPLWPVLARRRQAHGKGVTDVRWRDAAGTGDSGACMSAGLDGSVKVWSFGGPGGPNLPPLAGRPAGGPAA</sequence>
<keyword evidence="3" id="KW-1185">Reference proteome</keyword>
<evidence type="ECO:0008006" key="4">
    <source>
        <dbReference type="Google" id="ProtNLM"/>
    </source>
</evidence>
<feature type="compositionally biased region" description="Low complexity" evidence="1">
    <location>
        <begin position="148"/>
        <end position="168"/>
    </location>
</feature>
<comment type="caution">
    <text evidence="2">The sequence shown here is derived from an EMBL/GenBank/DDBJ whole genome shotgun (WGS) entry which is preliminary data.</text>
</comment>
<dbReference type="Proteomes" id="UP001189429">
    <property type="component" value="Unassembled WGS sequence"/>
</dbReference>
<feature type="non-terminal residue" evidence="2">
    <location>
        <position position="419"/>
    </location>
</feature>
<accession>A0ABN9R323</accession>
<dbReference type="SUPFAM" id="SSF50978">
    <property type="entry name" value="WD40 repeat-like"/>
    <property type="match status" value="1"/>
</dbReference>
<proteinExistence type="predicted"/>
<organism evidence="2 3">
    <name type="scientific">Prorocentrum cordatum</name>
    <dbReference type="NCBI Taxonomy" id="2364126"/>
    <lineage>
        <taxon>Eukaryota</taxon>
        <taxon>Sar</taxon>
        <taxon>Alveolata</taxon>
        <taxon>Dinophyceae</taxon>
        <taxon>Prorocentrales</taxon>
        <taxon>Prorocentraceae</taxon>
        <taxon>Prorocentrum</taxon>
    </lineage>
</organism>